<dbReference type="Pfam" id="PF00535">
    <property type="entry name" value="Glycos_transf_2"/>
    <property type="match status" value="1"/>
</dbReference>
<comment type="caution">
    <text evidence="2">The sequence shown here is derived from an EMBL/GenBank/DDBJ whole genome shotgun (WGS) entry which is preliminary data.</text>
</comment>
<dbReference type="AlphaFoldDB" id="A0A833N4I0"/>
<evidence type="ECO:0000313" key="3">
    <source>
        <dbReference type="Proteomes" id="UP000442694"/>
    </source>
</evidence>
<proteinExistence type="predicted"/>
<dbReference type="PANTHER" id="PTHR22916">
    <property type="entry name" value="GLYCOSYLTRANSFERASE"/>
    <property type="match status" value="1"/>
</dbReference>
<sequence length="269" mass="31376">MTELPLVSVVIPTHNRPLFLKKTLDSIIKQTYQNIEIIVVSNGYNTENRTVVEIFNNNKIKYFEQKNTGGPASPRNHGIQNSLGKYIAFCDDDDLWEPLKLEQQVNALEKNPSYGLCFSKMMRFNEDKEWFVPHEEGPTNLKKLLYVNTVPISSVIIKREILIKVKGFCESKIVGPSEDYEFLLRCSSFTKFYFIDQYLIRYWSGNNRTTAINKISDYYIHINGVYGCYYLLLKNKSINPFKLIIPSLYHFKIFVKSSCYIFLNRLGIK</sequence>
<dbReference type="Gene3D" id="3.90.550.10">
    <property type="entry name" value="Spore Coat Polysaccharide Biosynthesis Protein SpsA, Chain A"/>
    <property type="match status" value="1"/>
</dbReference>
<name>A0A833N4I0_9BACT</name>
<dbReference type="CDD" id="cd00761">
    <property type="entry name" value="Glyco_tranf_GTA_type"/>
    <property type="match status" value="1"/>
</dbReference>
<dbReference type="EMBL" id="WFLN01000010">
    <property type="protein sequence ID" value="KAB8028045.1"/>
    <property type="molecule type" value="Genomic_DNA"/>
</dbReference>
<feature type="domain" description="Glycosyltransferase 2-like" evidence="1">
    <location>
        <begin position="8"/>
        <end position="136"/>
    </location>
</feature>
<dbReference type="Proteomes" id="UP000442694">
    <property type="component" value="Unassembled WGS sequence"/>
</dbReference>
<keyword evidence="3" id="KW-1185">Reference proteome</keyword>
<dbReference type="InterPro" id="IPR029044">
    <property type="entry name" value="Nucleotide-diphossugar_trans"/>
</dbReference>
<dbReference type="InterPro" id="IPR001173">
    <property type="entry name" value="Glyco_trans_2-like"/>
</dbReference>
<evidence type="ECO:0000259" key="1">
    <source>
        <dbReference type="Pfam" id="PF00535"/>
    </source>
</evidence>
<reference evidence="2 3" key="1">
    <citation type="submission" date="2019-10" db="EMBL/GenBank/DDBJ databases">
        <title>New genus of Silvanigrellaceae.</title>
        <authorList>
            <person name="Pitt A."/>
            <person name="Hahn M.W."/>
        </authorList>
    </citation>
    <scope>NUCLEOTIDE SEQUENCE [LARGE SCALE GENOMIC DNA]</scope>
    <source>
        <strain evidence="2 3">33A1-SZDP</strain>
    </source>
</reference>
<dbReference type="RefSeq" id="WP_152213867.1">
    <property type="nucleotide sequence ID" value="NZ_WFLN01000010.1"/>
</dbReference>
<dbReference type="GO" id="GO:0016758">
    <property type="term" value="F:hexosyltransferase activity"/>
    <property type="evidence" value="ECO:0007669"/>
    <property type="project" value="UniProtKB-ARBA"/>
</dbReference>
<organism evidence="2 3">
    <name type="scientific">Fluviispira multicolorata</name>
    <dbReference type="NCBI Taxonomy" id="2654512"/>
    <lineage>
        <taxon>Bacteria</taxon>
        <taxon>Pseudomonadati</taxon>
        <taxon>Bdellovibrionota</taxon>
        <taxon>Oligoflexia</taxon>
        <taxon>Silvanigrellales</taxon>
        <taxon>Silvanigrellaceae</taxon>
        <taxon>Fluviispira</taxon>
    </lineage>
</organism>
<gene>
    <name evidence="2" type="ORF">GCL57_13410</name>
</gene>
<dbReference type="SUPFAM" id="SSF53448">
    <property type="entry name" value="Nucleotide-diphospho-sugar transferases"/>
    <property type="match status" value="1"/>
</dbReference>
<accession>A0A833N4I0</accession>
<protein>
    <submittedName>
        <fullName evidence="2">Glycosyltransferase</fullName>
    </submittedName>
</protein>
<evidence type="ECO:0000313" key="2">
    <source>
        <dbReference type="EMBL" id="KAB8028045.1"/>
    </source>
</evidence>
<dbReference type="PANTHER" id="PTHR22916:SF3">
    <property type="entry name" value="UDP-GLCNAC:BETAGAL BETA-1,3-N-ACETYLGLUCOSAMINYLTRANSFERASE-LIKE PROTEIN 1"/>
    <property type="match status" value="1"/>
</dbReference>
<keyword evidence="2" id="KW-0808">Transferase</keyword>